<dbReference type="Proteomes" id="UP001302602">
    <property type="component" value="Unassembled WGS sequence"/>
</dbReference>
<dbReference type="EMBL" id="MU853289">
    <property type="protein sequence ID" value="KAK4118057.1"/>
    <property type="molecule type" value="Genomic_DNA"/>
</dbReference>
<keyword evidence="1" id="KW-0732">Signal</keyword>
<dbReference type="PANTHER" id="PTHR39603:SF1">
    <property type="entry name" value="CYANOVIRIN-N DOMAIN-CONTAINING PROTEIN"/>
    <property type="match status" value="1"/>
</dbReference>
<dbReference type="RefSeq" id="XP_062641830.1">
    <property type="nucleotide sequence ID" value="XM_062787392.1"/>
</dbReference>
<evidence type="ECO:0000256" key="1">
    <source>
        <dbReference type="SAM" id="SignalP"/>
    </source>
</evidence>
<organism evidence="2 3">
    <name type="scientific">Parathielavia appendiculata</name>
    <dbReference type="NCBI Taxonomy" id="2587402"/>
    <lineage>
        <taxon>Eukaryota</taxon>
        <taxon>Fungi</taxon>
        <taxon>Dikarya</taxon>
        <taxon>Ascomycota</taxon>
        <taxon>Pezizomycotina</taxon>
        <taxon>Sordariomycetes</taxon>
        <taxon>Sordariomycetidae</taxon>
        <taxon>Sordariales</taxon>
        <taxon>Chaetomiaceae</taxon>
        <taxon>Parathielavia</taxon>
    </lineage>
</organism>
<feature type="signal peptide" evidence="1">
    <location>
        <begin position="1"/>
        <end position="19"/>
    </location>
</feature>
<comment type="caution">
    <text evidence="2">The sequence shown here is derived from an EMBL/GenBank/DDBJ whole genome shotgun (WGS) entry which is preliminary data.</text>
</comment>
<accession>A0AAN6YY67</accession>
<protein>
    <submittedName>
        <fullName evidence="2">Uncharacterized protein</fullName>
    </submittedName>
</protein>
<reference evidence="2" key="1">
    <citation type="journal article" date="2023" name="Mol. Phylogenet. Evol.">
        <title>Genome-scale phylogeny and comparative genomics of the fungal order Sordariales.</title>
        <authorList>
            <person name="Hensen N."/>
            <person name="Bonometti L."/>
            <person name="Westerberg I."/>
            <person name="Brannstrom I.O."/>
            <person name="Guillou S."/>
            <person name="Cros-Aarteil S."/>
            <person name="Calhoun S."/>
            <person name="Haridas S."/>
            <person name="Kuo A."/>
            <person name="Mondo S."/>
            <person name="Pangilinan J."/>
            <person name="Riley R."/>
            <person name="LaButti K."/>
            <person name="Andreopoulos B."/>
            <person name="Lipzen A."/>
            <person name="Chen C."/>
            <person name="Yan M."/>
            <person name="Daum C."/>
            <person name="Ng V."/>
            <person name="Clum A."/>
            <person name="Steindorff A."/>
            <person name="Ohm R.A."/>
            <person name="Martin F."/>
            <person name="Silar P."/>
            <person name="Natvig D.O."/>
            <person name="Lalanne C."/>
            <person name="Gautier V."/>
            <person name="Ament-Velasquez S.L."/>
            <person name="Kruys A."/>
            <person name="Hutchinson M.I."/>
            <person name="Powell A.J."/>
            <person name="Barry K."/>
            <person name="Miller A.N."/>
            <person name="Grigoriev I.V."/>
            <person name="Debuchy R."/>
            <person name="Gladieux P."/>
            <person name="Hiltunen Thoren M."/>
            <person name="Johannesson H."/>
        </authorList>
    </citation>
    <scope>NUCLEOTIDE SEQUENCE</scope>
    <source>
        <strain evidence="2">CBS 731.68</strain>
    </source>
</reference>
<gene>
    <name evidence="2" type="ORF">N657DRAFT_442809</name>
</gene>
<evidence type="ECO:0000313" key="2">
    <source>
        <dbReference type="EMBL" id="KAK4118057.1"/>
    </source>
</evidence>
<dbReference type="PANTHER" id="PTHR39603">
    <property type="entry name" value="CYANOVIRIN-N DOMAIN-CONTAINING PROTEIN"/>
    <property type="match status" value="1"/>
</dbReference>
<reference evidence="2" key="2">
    <citation type="submission" date="2023-05" db="EMBL/GenBank/DDBJ databases">
        <authorList>
            <consortium name="Lawrence Berkeley National Laboratory"/>
            <person name="Steindorff A."/>
            <person name="Hensen N."/>
            <person name="Bonometti L."/>
            <person name="Westerberg I."/>
            <person name="Brannstrom I.O."/>
            <person name="Guillou S."/>
            <person name="Cros-Aarteil S."/>
            <person name="Calhoun S."/>
            <person name="Haridas S."/>
            <person name="Kuo A."/>
            <person name="Mondo S."/>
            <person name="Pangilinan J."/>
            <person name="Riley R."/>
            <person name="Labutti K."/>
            <person name="Andreopoulos B."/>
            <person name="Lipzen A."/>
            <person name="Chen C."/>
            <person name="Yanf M."/>
            <person name="Daum C."/>
            <person name="Ng V."/>
            <person name="Clum A."/>
            <person name="Ohm R."/>
            <person name="Martin F."/>
            <person name="Silar P."/>
            <person name="Natvig D."/>
            <person name="Lalanne C."/>
            <person name="Gautier V."/>
            <person name="Ament-Velasquez S.L."/>
            <person name="Kruys A."/>
            <person name="Hutchinson M.I."/>
            <person name="Powell A.J."/>
            <person name="Barry K."/>
            <person name="Miller A.N."/>
            <person name="Grigoriev I.V."/>
            <person name="Debuchy R."/>
            <person name="Gladieux P."/>
            <person name="Thoren M.H."/>
            <person name="Johannesson H."/>
        </authorList>
    </citation>
    <scope>NUCLEOTIDE SEQUENCE</scope>
    <source>
        <strain evidence="2">CBS 731.68</strain>
    </source>
</reference>
<evidence type="ECO:0000313" key="3">
    <source>
        <dbReference type="Proteomes" id="UP001302602"/>
    </source>
</evidence>
<keyword evidence="3" id="KW-1185">Reference proteome</keyword>
<dbReference type="GeneID" id="87824162"/>
<name>A0AAN6YY67_9PEZI</name>
<dbReference type="AlphaFoldDB" id="A0AAN6YY67"/>
<sequence>MVKTAITLAALALAASVAALPAATSPTTFSFAQWVEDIIANPDTALTVDEAIAAANEAAIGGSAGGLQRRVWCDQDWPRAPGRDAAACVDYLARIGRDGVTCAIPSNRFDIQMCRIGGAQIAASRSTQLPQPVNCNDVARTAGLIFDSCWRADDTIIGSEICIADRRMQINILGL</sequence>
<proteinExistence type="predicted"/>
<feature type="chain" id="PRO_5042898564" evidence="1">
    <location>
        <begin position="20"/>
        <end position="175"/>
    </location>
</feature>